<keyword evidence="2" id="KW-0539">Nucleus</keyword>
<evidence type="ECO:0000256" key="3">
    <source>
        <dbReference type="SAM" id="MobiDB-lite"/>
    </source>
</evidence>
<comment type="caution">
    <text evidence="5">The sequence shown here is derived from an EMBL/GenBank/DDBJ whole genome shotgun (WGS) entry which is preliminary data.</text>
</comment>
<reference evidence="5" key="1">
    <citation type="submission" date="2023-03" db="EMBL/GenBank/DDBJ databases">
        <title>Electrophorus voltai genome.</title>
        <authorList>
            <person name="Bian C."/>
        </authorList>
    </citation>
    <scope>NUCLEOTIDE SEQUENCE</scope>
    <source>
        <strain evidence="5">CB-2022</strain>
        <tissue evidence="5">Muscle</tissue>
    </source>
</reference>
<dbReference type="GO" id="GO:0003682">
    <property type="term" value="F:chromatin binding"/>
    <property type="evidence" value="ECO:0007669"/>
    <property type="project" value="TreeGrafter"/>
</dbReference>
<dbReference type="GO" id="GO:0006302">
    <property type="term" value="P:double-strand break repair"/>
    <property type="evidence" value="ECO:0007669"/>
    <property type="project" value="TreeGrafter"/>
</dbReference>
<dbReference type="GO" id="GO:0051177">
    <property type="term" value="P:meiotic sister chromatid cohesion"/>
    <property type="evidence" value="ECO:0007669"/>
    <property type="project" value="TreeGrafter"/>
</dbReference>
<dbReference type="GO" id="GO:0005634">
    <property type="term" value="C:nucleus"/>
    <property type="evidence" value="ECO:0007669"/>
    <property type="project" value="UniProtKB-SubCell"/>
</dbReference>
<proteinExistence type="predicted"/>
<sequence>MSIFTVNTDRLAATKGIRITRREFLKVNIGKTCEDIMDYVLVRVPPLHPSLPRPRFSLYLSSQLQYGVVIVYHRQCAFLLEEVQNTIERLLRAEMHSQIDIQEMDRLALDIPDPLFLMEEAGGAIEPFFGVMRIECELPRPCQLPQSWQFKETSSPEIACRPVTSKQNTVPIGLTVSPETITIKDKEPPSILTAEFGGAELPEVTALQIELLMQQEDPFLLTGEVEHDERERVGEGQRWREGKAAMVPTEQLLLFCAHFGLKCYSLRGRAGTGDGQELHQTVMEVVMTDYDGHVDLTQTVMEVVMTDSVMAVLKETVDRSWIIEDTGRPVEVFKQMVAMEKTPPPLTVPAISEPSEKDLEQNQDTECSSSEILIPDGVALPENRRHHCLRKRQLIFADQHMQISQHAMREQISNPLTETHALSDVLLKVPPTFRFSSTDLLSSPCNSLFHPDLRSLWKQCCLLPLKKRQRLQERSEPSEMERERSVEEDRQQRRSESSREAVRLQPTVSLLGETLCSWYRFSGRFFVLLLLQVLRESSEAGLLLPEVSAASDVVLDESKGDSSQNDLITPVSRRSPMEEGAGDIGRGSMEMILEECVELNTAPEKGEITPHTLLRMLNTYLQRYGEVSFHSLLPPEADRGIVAHVFYKVL</sequence>
<gene>
    <name evidence="5" type="ORF">P4O66_010580</name>
</gene>
<evidence type="ECO:0000256" key="2">
    <source>
        <dbReference type="ARBA" id="ARBA00023242"/>
    </source>
</evidence>
<dbReference type="PANTHER" id="PTHR12585:SF27">
    <property type="entry name" value="MEIOTIC RECOMBINATION PROTEIN REC8 HOMOLOG"/>
    <property type="match status" value="1"/>
</dbReference>
<dbReference type="EMBL" id="JAROKS010000016">
    <property type="protein sequence ID" value="KAK1795410.1"/>
    <property type="molecule type" value="Genomic_DNA"/>
</dbReference>
<keyword evidence="6" id="KW-1185">Reference proteome</keyword>
<evidence type="ECO:0000313" key="5">
    <source>
        <dbReference type="EMBL" id="KAK1795410.1"/>
    </source>
</evidence>
<protein>
    <recommendedName>
        <fullName evidence="4">Rad21/Rec8-like protein N-terminal domain-containing protein</fullName>
    </recommendedName>
</protein>
<feature type="region of interest" description="Disordered" evidence="3">
    <location>
        <begin position="472"/>
        <end position="502"/>
    </location>
</feature>
<name>A0AAD8ZCV2_9TELE</name>
<feature type="region of interest" description="Disordered" evidence="3">
    <location>
        <begin position="558"/>
        <end position="584"/>
    </location>
</feature>
<dbReference type="PANTHER" id="PTHR12585">
    <property type="entry name" value="SCC1 / RAD21 FAMILY MEMBER"/>
    <property type="match status" value="1"/>
</dbReference>
<dbReference type="InterPro" id="IPR039781">
    <property type="entry name" value="Rad21/Rec8-like"/>
</dbReference>
<dbReference type="AlphaFoldDB" id="A0AAD8ZCV2"/>
<evidence type="ECO:0000313" key="6">
    <source>
        <dbReference type="Proteomes" id="UP001239994"/>
    </source>
</evidence>
<dbReference type="Pfam" id="PF04825">
    <property type="entry name" value="Rad21_Rec8_N"/>
    <property type="match status" value="1"/>
</dbReference>
<dbReference type="InterPro" id="IPR006910">
    <property type="entry name" value="Rad21_Rec8_N"/>
</dbReference>
<feature type="non-terminal residue" evidence="5">
    <location>
        <position position="1"/>
    </location>
</feature>
<evidence type="ECO:0000259" key="4">
    <source>
        <dbReference type="Pfam" id="PF04825"/>
    </source>
</evidence>
<organism evidence="5 6">
    <name type="scientific">Electrophorus voltai</name>
    <dbReference type="NCBI Taxonomy" id="2609070"/>
    <lineage>
        <taxon>Eukaryota</taxon>
        <taxon>Metazoa</taxon>
        <taxon>Chordata</taxon>
        <taxon>Craniata</taxon>
        <taxon>Vertebrata</taxon>
        <taxon>Euteleostomi</taxon>
        <taxon>Actinopterygii</taxon>
        <taxon>Neopterygii</taxon>
        <taxon>Teleostei</taxon>
        <taxon>Ostariophysi</taxon>
        <taxon>Gymnotiformes</taxon>
        <taxon>Gymnotoidei</taxon>
        <taxon>Gymnotidae</taxon>
        <taxon>Electrophorus</taxon>
    </lineage>
</organism>
<feature type="domain" description="Rad21/Rec8-like protein N-terminal" evidence="4">
    <location>
        <begin position="11"/>
        <end position="103"/>
    </location>
</feature>
<comment type="subcellular location">
    <subcellularLocation>
        <location evidence="1">Nucleus</location>
    </subcellularLocation>
</comment>
<accession>A0AAD8ZCV2</accession>
<evidence type="ECO:0000256" key="1">
    <source>
        <dbReference type="ARBA" id="ARBA00004123"/>
    </source>
</evidence>
<dbReference type="Proteomes" id="UP001239994">
    <property type="component" value="Unassembled WGS sequence"/>
</dbReference>
<dbReference type="CDD" id="cd21794">
    <property type="entry name" value="Rad21_Rec8_M_Rec8"/>
    <property type="match status" value="1"/>
</dbReference>
<dbReference type="GO" id="GO:0030893">
    <property type="term" value="C:meiotic cohesin complex"/>
    <property type="evidence" value="ECO:0007669"/>
    <property type="project" value="TreeGrafter"/>
</dbReference>